<dbReference type="AlphaFoldDB" id="A0A7Y8E955"/>
<gene>
    <name evidence="2" type="ORF">HX788_24975</name>
    <name evidence="3" type="ORF">HX795_02180</name>
    <name evidence="1" type="ORF">HX797_16825</name>
</gene>
<name>A0A7Y8E955_9PSED</name>
<dbReference type="EMBL" id="JACAOZ010000013">
    <property type="protein sequence ID" value="NVZ57929.1"/>
    <property type="molecule type" value="Genomic_DNA"/>
</dbReference>
<organism evidence="2 5">
    <name type="scientific">Pseudomonas edaphica</name>
    <dbReference type="NCBI Taxonomy" id="2006980"/>
    <lineage>
        <taxon>Bacteria</taxon>
        <taxon>Pseudomonadati</taxon>
        <taxon>Pseudomonadota</taxon>
        <taxon>Gammaproteobacteria</taxon>
        <taxon>Pseudomonadales</taxon>
        <taxon>Pseudomonadaceae</taxon>
        <taxon>Pseudomonas</taxon>
    </lineage>
</organism>
<evidence type="ECO:0000313" key="3">
    <source>
        <dbReference type="EMBL" id="NWE80898.1"/>
    </source>
</evidence>
<evidence type="ECO:0000313" key="2">
    <source>
        <dbReference type="EMBL" id="NWE10359.1"/>
    </source>
</evidence>
<dbReference type="Proteomes" id="UP000560470">
    <property type="component" value="Unassembled WGS sequence"/>
</dbReference>
<sequence length="58" mass="6403">MNDDLQQSGATTTTQATVSQEQIKAARVLDFTWTPDANTTSTIVSTDYIDYQVDTSTR</sequence>
<dbReference type="Proteomes" id="UP000590218">
    <property type="component" value="Unassembled WGS sequence"/>
</dbReference>
<protein>
    <submittedName>
        <fullName evidence="2">Uncharacterized protein</fullName>
    </submittedName>
</protein>
<evidence type="ECO:0000313" key="5">
    <source>
        <dbReference type="Proteomes" id="UP000563268"/>
    </source>
</evidence>
<dbReference type="EMBL" id="JACARM010000052">
    <property type="protein sequence ID" value="NWE10359.1"/>
    <property type="molecule type" value="Genomic_DNA"/>
</dbReference>
<accession>A0A7Y8E955</accession>
<evidence type="ECO:0000313" key="6">
    <source>
        <dbReference type="Proteomes" id="UP000590218"/>
    </source>
</evidence>
<proteinExistence type="predicted"/>
<dbReference type="EMBL" id="JACARL010000016">
    <property type="protein sequence ID" value="NWE80898.1"/>
    <property type="molecule type" value="Genomic_DNA"/>
</dbReference>
<evidence type="ECO:0000313" key="1">
    <source>
        <dbReference type="EMBL" id="NVZ57929.1"/>
    </source>
</evidence>
<evidence type="ECO:0000313" key="4">
    <source>
        <dbReference type="Proteomes" id="UP000560470"/>
    </source>
</evidence>
<reference evidence="4 5" key="1">
    <citation type="submission" date="2020-04" db="EMBL/GenBank/DDBJ databases">
        <title>Molecular characterization of pseudomonads from Agaricus bisporus reveal novel blotch 2 pathogens in Western Europe.</title>
        <authorList>
            <person name="Taparia T."/>
            <person name="Krijger M."/>
            <person name="Haynes E."/>
            <person name="Elpinstone J.G."/>
            <person name="Noble R."/>
            <person name="Van Der Wolf J."/>
        </authorList>
    </citation>
    <scope>NUCLEOTIDE SEQUENCE [LARGE SCALE GENOMIC DNA]</scope>
    <source>
        <strain evidence="1 4">B7002</strain>
        <strain evidence="3 6">K6002</strain>
        <strain evidence="2 5">K7002</strain>
    </source>
</reference>
<dbReference type="Proteomes" id="UP000563268">
    <property type="component" value="Unassembled WGS sequence"/>
</dbReference>
<dbReference type="RefSeq" id="WP_017137682.1">
    <property type="nucleotide sequence ID" value="NZ_JACAOZ010000013.1"/>
</dbReference>
<comment type="caution">
    <text evidence="2">The sequence shown here is derived from an EMBL/GenBank/DDBJ whole genome shotgun (WGS) entry which is preliminary data.</text>
</comment>